<gene>
    <name evidence="2" type="ORF">GCM10023225_34180</name>
</gene>
<dbReference type="RefSeq" id="WP_345714051.1">
    <property type="nucleotide sequence ID" value="NZ_BAABIL010000717.1"/>
</dbReference>
<organism evidence="2 3">
    <name type="scientific">Kineococcus glutinatus</name>
    <dbReference type="NCBI Taxonomy" id="1070872"/>
    <lineage>
        <taxon>Bacteria</taxon>
        <taxon>Bacillati</taxon>
        <taxon>Actinomycetota</taxon>
        <taxon>Actinomycetes</taxon>
        <taxon>Kineosporiales</taxon>
        <taxon>Kineosporiaceae</taxon>
        <taxon>Kineococcus</taxon>
    </lineage>
</organism>
<accession>A0ABP8VFD9</accession>
<comment type="caution">
    <text evidence="2">The sequence shown here is derived from an EMBL/GenBank/DDBJ whole genome shotgun (WGS) entry which is preliminary data.</text>
</comment>
<evidence type="ECO:0000313" key="3">
    <source>
        <dbReference type="Proteomes" id="UP001501195"/>
    </source>
</evidence>
<name>A0ABP8VFD9_9ACTN</name>
<reference evidence="3" key="1">
    <citation type="journal article" date="2019" name="Int. J. Syst. Evol. Microbiol.">
        <title>The Global Catalogue of Microorganisms (GCM) 10K type strain sequencing project: providing services to taxonomists for standard genome sequencing and annotation.</title>
        <authorList>
            <consortium name="The Broad Institute Genomics Platform"/>
            <consortium name="The Broad Institute Genome Sequencing Center for Infectious Disease"/>
            <person name="Wu L."/>
            <person name="Ma J."/>
        </authorList>
    </citation>
    <scope>NUCLEOTIDE SEQUENCE [LARGE SCALE GENOMIC DNA]</scope>
    <source>
        <strain evidence="3">JCM 18126</strain>
    </source>
</reference>
<proteinExistence type="predicted"/>
<dbReference type="InterPro" id="IPR007214">
    <property type="entry name" value="YbaK/aa-tRNA-synth-assoc-dom"/>
</dbReference>
<feature type="domain" description="YbaK/aminoacyl-tRNA synthetase-associated" evidence="1">
    <location>
        <begin position="42"/>
        <end position="187"/>
    </location>
</feature>
<evidence type="ECO:0000259" key="1">
    <source>
        <dbReference type="Pfam" id="PF04073"/>
    </source>
</evidence>
<dbReference type="Gene3D" id="3.90.960.10">
    <property type="entry name" value="YbaK/aminoacyl-tRNA synthetase-associated domain"/>
    <property type="match status" value="1"/>
</dbReference>
<dbReference type="InterPro" id="IPR036754">
    <property type="entry name" value="YbaK/aa-tRNA-synt-asso_dom_sf"/>
</dbReference>
<dbReference type="Proteomes" id="UP001501195">
    <property type="component" value="Unassembled WGS sequence"/>
</dbReference>
<evidence type="ECO:0000313" key="2">
    <source>
        <dbReference type="EMBL" id="GAA4661189.1"/>
    </source>
</evidence>
<dbReference type="SUPFAM" id="SSF55826">
    <property type="entry name" value="YbaK/ProRS associated domain"/>
    <property type="match status" value="1"/>
</dbReference>
<sequence length="196" mass="20372">MDAEATGTARASRLLEQPAVAALADALQQLCAAGSVRVLPADVRTPEEVARHLGVEPAALAGCVLLVPPRPPDAVARRARRHRHHVRHRGRHHGEAPDGVLVVTSRAHRVVPEQIADVLGVPALEVAGAVPVLAGTGAVTTGVAPLGHPEPLTTLVDVALVTQPVVWATAGHPGVVFPTRYEELLRLTGGQPVEVG</sequence>
<keyword evidence="3" id="KW-1185">Reference proteome</keyword>
<dbReference type="Pfam" id="PF04073">
    <property type="entry name" value="tRNA_edit"/>
    <property type="match status" value="1"/>
</dbReference>
<protein>
    <recommendedName>
        <fullName evidence="1">YbaK/aminoacyl-tRNA synthetase-associated domain-containing protein</fullName>
    </recommendedName>
</protein>
<dbReference type="EMBL" id="BAABIL010000717">
    <property type="protein sequence ID" value="GAA4661189.1"/>
    <property type="molecule type" value="Genomic_DNA"/>
</dbReference>